<keyword evidence="1" id="KW-1133">Transmembrane helix</keyword>
<feature type="transmembrane region" description="Helical" evidence="1">
    <location>
        <begin position="6"/>
        <end position="24"/>
    </location>
</feature>
<dbReference type="WBParaSite" id="mrna-Wban_06676">
    <property type="protein sequence ID" value="mrna-Wban_06676"/>
    <property type="gene ID" value="Wban_06676"/>
</dbReference>
<sequence length="25" mass="3057">MKGVIFFLFIYNCFILYKILNSKLK</sequence>
<dbReference type="Proteomes" id="UP000093561">
    <property type="component" value="Unassembled WGS sequence"/>
</dbReference>
<keyword evidence="1" id="KW-0472">Membrane</keyword>
<protein>
    <submittedName>
        <fullName evidence="3">Uncharacterized protein</fullName>
    </submittedName>
</protein>
<accession>A0AAF5PXA8</accession>
<evidence type="ECO:0000256" key="1">
    <source>
        <dbReference type="SAM" id="Phobius"/>
    </source>
</evidence>
<evidence type="ECO:0000313" key="3">
    <source>
        <dbReference type="WBParaSite" id="mrna-Wban_06676"/>
    </source>
</evidence>
<keyword evidence="1" id="KW-0812">Transmembrane</keyword>
<reference evidence="2" key="2">
    <citation type="journal article" date="2016" name="Mol. Ecol.">
        <title>Population genomics of the filarial nematode parasite Wuchereria bancrofti from mosquitoes.</title>
        <authorList>
            <person name="Small S.T."/>
            <person name="Reimer L.J."/>
            <person name="Tisch D.J."/>
            <person name="King C.L."/>
            <person name="Christensen B.M."/>
            <person name="Siba P.M."/>
            <person name="Kazura J.W."/>
            <person name="Serre D."/>
            <person name="Zimmerman P.A."/>
        </authorList>
    </citation>
    <scope>NUCLEOTIDE SEQUENCE</scope>
    <source>
        <strain evidence="2">pt0022</strain>
    </source>
</reference>
<reference evidence="3" key="3">
    <citation type="submission" date="2024-02" db="UniProtKB">
        <authorList>
            <consortium name="WormBaseParasite"/>
        </authorList>
    </citation>
    <scope>IDENTIFICATION</scope>
    <source>
        <strain evidence="3">pt0022</strain>
    </source>
</reference>
<name>A0AAF5PXA8_WUCBA</name>
<evidence type="ECO:0000313" key="2">
    <source>
        <dbReference type="Proteomes" id="UP000093561"/>
    </source>
</evidence>
<organism evidence="2 3">
    <name type="scientific">Wuchereria bancrofti</name>
    <dbReference type="NCBI Taxonomy" id="6293"/>
    <lineage>
        <taxon>Eukaryota</taxon>
        <taxon>Metazoa</taxon>
        <taxon>Ecdysozoa</taxon>
        <taxon>Nematoda</taxon>
        <taxon>Chromadorea</taxon>
        <taxon>Rhabditida</taxon>
        <taxon>Spirurina</taxon>
        <taxon>Spiruromorpha</taxon>
        <taxon>Filarioidea</taxon>
        <taxon>Onchocercidae</taxon>
        <taxon>Wuchereria</taxon>
    </lineage>
</organism>
<proteinExistence type="predicted"/>
<dbReference type="AlphaFoldDB" id="A0AAF5PXA8"/>
<reference evidence="2" key="1">
    <citation type="submission" date="2015-03" db="EMBL/GenBank/DDBJ databases">
        <title>Wuchereria bancrofti Genome Sequencing Papua New Guinea Strain.</title>
        <authorList>
            <person name="Small S.T."/>
            <person name="Serre D."/>
            <person name="Zimmerman P.A."/>
        </authorList>
    </citation>
    <scope>NUCLEOTIDE SEQUENCE [LARGE SCALE GENOMIC DNA]</scope>
    <source>
        <strain evidence="2">pt0022</strain>
    </source>
</reference>